<evidence type="ECO:0000256" key="3">
    <source>
        <dbReference type="ARBA" id="ARBA00022737"/>
    </source>
</evidence>
<dbReference type="SMART" id="SM00355">
    <property type="entry name" value="ZnF_C2H2"/>
    <property type="match status" value="2"/>
</dbReference>
<comment type="subcellular location">
    <subcellularLocation>
        <location evidence="1">Nucleus</location>
    </subcellularLocation>
</comment>
<dbReference type="SUPFAM" id="SSF57667">
    <property type="entry name" value="beta-beta-alpha zinc fingers"/>
    <property type="match status" value="2"/>
</dbReference>
<keyword evidence="3" id="KW-0677">Repeat</keyword>
<sequence>MEPTSEKNRNSVQSQENGKKDSANLLHPEQVTRVQSTSPSTAEDEHLTDSLRTVVIAGEETGDNSKDDKLHTGPKPTEYSADRKIEGAMADSKPNVQTLEAEKSKEEDGEELKLQASVVKDENGFVYYKCRFCGLTFNYMTTLKAHERVHDVDQPYLCGKCGEAFRYMCELEYHCKSHLKQKGYKCECGRTFSQYTDLLYHDHPGEDPDVEAYVPMPAEPAGPVVPSPSHPAIDPTAFPTPEFKEKGYEPKYAMKVYSDIRTRPYMCQYCSKSYPDSR</sequence>
<evidence type="ECO:0000256" key="5">
    <source>
        <dbReference type="ARBA" id="ARBA00022833"/>
    </source>
</evidence>
<evidence type="ECO:0000256" key="4">
    <source>
        <dbReference type="ARBA" id="ARBA00022771"/>
    </source>
</evidence>
<comment type="caution">
    <text evidence="10">The sequence shown here is derived from an EMBL/GenBank/DDBJ whole genome shotgun (WGS) entry which is preliminary data.</text>
</comment>
<keyword evidence="11" id="KW-1185">Reference proteome</keyword>
<protein>
    <submittedName>
        <fullName evidence="10">Zinc finger protein unc-98</fullName>
    </submittedName>
</protein>
<dbReference type="GO" id="GO:0008270">
    <property type="term" value="F:zinc ion binding"/>
    <property type="evidence" value="ECO:0007669"/>
    <property type="project" value="UniProtKB-KW"/>
</dbReference>
<proteinExistence type="predicted"/>
<evidence type="ECO:0000313" key="10">
    <source>
        <dbReference type="EMBL" id="KAI1701891.1"/>
    </source>
</evidence>
<dbReference type="GO" id="GO:0005634">
    <property type="term" value="C:nucleus"/>
    <property type="evidence" value="ECO:0007669"/>
    <property type="project" value="UniProtKB-SubCell"/>
</dbReference>
<feature type="region of interest" description="Disordered" evidence="8">
    <location>
        <begin position="1"/>
        <end position="82"/>
    </location>
</feature>
<evidence type="ECO:0000256" key="8">
    <source>
        <dbReference type="SAM" id="MobiDB-lite"/>
    </source>
</evidence>
<evidence type="ECO:0000256" key="7">
    <source>
        <dbReference type="PROSITE-ProRule" id="PRU00042"/>
    </source>
</evidence>
<evidence type="ECO:0000256" key="6">
    <source>
        <dbReference type="ARBA" id="ARBA00023242"/>
    </source>
</evidence>
<accession>A0AAD4MQQ0</accession>
<organism evidence="10 11">
    <name type="scientific">Ditylenchus destructor</name>
    <dbReference type="NCBI Taxonomy" id="166010"/>
    <lineage>
        <taxon>Eukaryota</taxon>
        <taxon>Metazoa</taxon>
        <taxon>Ecdysozoa</taxon>
        <taxon>Nematoda</taxon>
        <taxon>Chromadorea</taxon>
        <taxon>Rhabditida</taxon>
        <taxon>Tylenchina</taxon>
        <taxon>Tylenchomorpha</taxon>
        <taxon>Sphaerularioidea</taxon>
        <taxon>Anguinidae</taxon>
        <taxon>Anguininae</taxon>
        <taxon>Ditylenchus</taxon>
    </lineage>
</organism>
<keyword evidence="6" id="KW-0539">Nucleus</keyword>
<feature type="domain" description="C2H2-type" evidence="9">
    <location>
        <begin position="156"/>
        <end position="183"/>
    </location>
</feature>
<dbReference type="GO" id="GO:0000981">
    <property type="term" value="F:DNA-binding transcription factor activity, RNA polymerase II-specific"/>
    <property type="evidence" value="ECO:0007669"/>
    <property type="project" value="TreeGrafter"/>
</dbReference>
<feature type="compositionally biased region" description="Polar residues" evidence="8">
    <location>
        <begin position="32"/>
        <end position="41"/>
    </location>
</feature>
<dbReference type="PROSITE" id="PS50157">
    <property type="entry name" value="ZINC_FINGER_C2H2_2"/>
    <property type="match status" value="2"/>
</dbReference>
<evidence type="ECO:0000256" key="1">
    <source>
        <dbReference type="ARBA" id="ARBA00004123"/>
    </source>
</evidence>
<dbReference type="Proteomes" id="UP001201812">
    <property type="component" value="Unassembled WGS sequence"/>
</dbReference>
<dbReference type="GO" id="GO:0000977">
    <property type="term" value="F:RNA polymerase II transcription regulatory region sequence-specific DNA binding"/>
    <property type="evidence" value="ECO:0007669"/>
    <property type="project" value="TreeGrafter"/>
</dbReference>
<keyword evidence="4 7" id="KW-0863">Zinc-finger</keyword>
<reference evidence="10" key="1">
    <citation type="submission" date="2022-01" db="EMBL/GenBank/DDBJ databases">
        <title>Genome Sequence Resource for Two Populations of Ditylenchus destructor, the Migratory Endoparasitic Phytonematode.</title>
        <authorList>
            <person name="Zhang H."/>
            <person name="Lin R."/>
            <person name="Xie B."/>
        </authorList>
    </citation>
    <scope>NUCLEOTIDE SEQUENCE</scope>
    <source>
        <strain evidence="10">BazhouSP</strain>
    </source>
</reference>
<dbReference type="PANTHER" id="PTHR24381">
    <property type="entry name" value="ZINC FINGER PROTEIN"/>
    <property type="match status" value="1"/>
</dbReference>
<dbReference type="PANTHER" id="PTHR24381:SF393">
    <property type="entry name" value="CHROMATIN-LINKED ADAPTOR FOR MSL PROTEINS, ISOFORM B"/>
    <property type="match status" value="1"/>
</dbReference>
<dbReference type="Pfam" id="PF00096">
    <property type="entry name" value="zf-C2H2"/>
    <property type="match status" value="1"/>
</dbReference>
<dbReference type="InterPro" id="IPR036236">
    <property type="entry name" value="Znf_C2H2_sf"/>
</dbReference>
<dbReference type="PROSITE" id="PS00028">
    <property type="entry name" value="ZINC_FINGER_C2H2_1"/>
    <property type="match status" value="2"/>
</dbReference>
<name>A0AAD4MQQ0_9BILA</name>
<evidence type="ECO:0000313" key="11">
    <source>
        <dbReference type="Proteomes" id="UP001201812"/>
    </source>
</evidence>
<keyword evidence="5" id="KW-0862">Zinc</keyword>
<evidence type="ECO:0000256" key="2">
    <source>
        <dbReference type="ARBA" id="ARBA00022723"/>
    </source>
</evidence>
<evidence type="ECO:0000259" key="9">
    <source>
        <dbReference type="PROSITE" id="PS50157"/>
    </source>
</evidence>
<keyword evidence="2" id="KW-0479">Metal-binding</keyword>
<feature type="domain" description="C2H2-type" evidence="9">
    <location>
        <begin position="128"/>
        <end position="155"/>
    </location>
</feature>
<dbReference type="AlphaFoldDB" id="A0AAD4MQQ0"/>
<gene>
    <name evidence="10" type="ORF">DdX_15838</name>
</gene>
<dbReference type="InterPro" id="IPR013087">
    <property type="entry name" value="Znf_C2H2_type"/>
</dbReference>
<dbReference type="Gene3D" id="3.30.160.60">
    <property type="entry name" value="Classic Zinc Finger"/>
    <property type="match status" value="2"/>
</dbReference>
<dbReference type="EMBL" id="JAKKPZ010000109">
    <property type="protein sequence ID" value="KAI1701891.1"/>
    <property type="molecule type" value="Genomic_DNA"/>
</dbReference>